<evidence type="ECO:0000256" key="2">
    <source>
        <dbReference type="ARBA" id="ARBA00023002"/>
    </source>
</evidence>
<proteinExistence type="inferred from homology"/>
<evidence type="ECO:0000256" key="1">
    <source>
        <dbReference type="ARBA" id="ARBA00005854"/>
    </source>
</evidence>
<dbReference type="InterPro" id="IPR029753">
    <property type="entry name" value="D-isomer_DH_CS"/>
</dbReference>
<evidence type="ECO:0000313" key="6">
    <source>
        <dbReference type="EMBL" id="TVM32288.1"/>
    </source>
</evidence>
<dbReference type="Proteomes" id="UP000434052">
    <property type="component" value="Unassembled WGS sequence"/>
</dbReference>
<dbReference type="InterPro" id="IPR006139">
    <property type="entry name" value="D-isomer_2_OHA_DH_cat_dom"/>
</dbReference>
<dbReference type="Pfam" id="PF02826">
    <property type="entry name" value="2-Hacid_dh_C"/>
    <property type="match status" value="1"/>
</dbReference>
<organism evidence="6 7">
    <name type="scientific">Oceanidesulfovibrio marinus</name>
    <dbReference type="NCBI Taxonomy" id="370038"/>
    <lineage>
        <taxon>Bacteria</taxon>
        <taxon>Pseudomonadati</taxon>
        <taxon>Thermodesulfobacteriota</taxon>
        <taxon>Desulfovibrionia</taxon>
        <taxon>Desulfovibrionales</taxon>
        <taxon>Desulfovibrionaceae</taxon>
        <taxon>Oceanidesulfovibrio</taxon>
    </lineage>
</organism>
<dbReference type="GO" id="GO:0005829">
    <property type="term" value="C:cytosol"/>
    <property type="evidence" value="ECO:0007669"/>
    <property type="project" value="TreeGrafter"/>
</dbReference>
<dbReference type="SUPFAM" id="SSF51735">
    <property type="entry name" value="NAD(P)-binding Rossmann-fold domains"/>
    <property type="match status" value="1"/>
</dbReference>
<dbReference type="EMBL" id="QMIF01000011">
    <property type="protein sequence ID" value="TVM32288.1"/>
    <property type="molecule type" value="Genomic_DNA"/>
</dbReference>
<dbReference type="Gene3D" id="3.40.50.720">
    <property type="entry name" value="NAD(P)-binding Rossmann-like Domain"/>
    <property type="match status" value="2"/>
</dbReference>
<protein>
    <submittedName>
        <fullName evidence="6">Hydroxyacid dehydrogenase</fullName>
    </submittedName>
</protein>
<feature type="domain" description="D-isomer specific 2-hydroxyacid dehydrogenase NAD-binding" evidence="5">
    <location>
        <begin position="110"/>
        <end position="297"/>
    </location>
</feature>
<dbReference type="PANTHER" id="PTHR10996:SF257">
    <property type="entry name" value="GLYOXYLATE REDUCTASE 1"/>
    <property type="match status" value="1"/>
</dbReference>
<evidence type="ECO:0000259" key="5">
    <source>
        <dbReference type="Pfam" id="PF02826"/>
    </source>
</evidence>
<gene>
    <name evidence="6" type="ORF">DQK91_15505</name>
</gene>
<dbReference type="GO" id="GO:0030267">
    <property type="term" value="F:glyoxylate reductase (NADPH) activity"/>
    <property type="evidence" value="ECO:0007669"/>
    <property type="project" value="TreeGrafter"/>
</dbReference>
<keyword evidence="2 3" id="KW-0560">Oxidoreductase</keyword>
<dbReference type="PANTHER" id="PTHR10996">
    <property type="entry name" value="2-HYDROXYACID DEHYDROGENASE-RELATED"/>
    <property type="match status" value="1"/>
</dbReference>
<evidence type="ECO:0000256" key="3">
    <source>
        <dbReference type="RuleBase" id="RU003719"/>
    </source>
</evidence>
<comment type="caution">
    <text evidence="6">The sequence shown here is derived from an EMBL/GenBank/DDBJ whole genome shotgun (WGS) entry which is preliminary data.</text>
</comment>
<accession>A0A6P1ZF30</accession>
<dbReference type="InterPro" id="IPR050223">
    <property type="entry name" value="D-isomer_2-hydroxyacid_DH"/>
</dbReference>
<dbReference type="OrthoDB" id="9793626at2"/>
<dbReference type="Pfam" id="PF00389">
    <property type="entry name" value="2-Hacid_dh"/>
    <property type="match status" value="1"/>
</dbReference>
<dbReference type="RefSeq" id="WP_144306300.1">
    <property type="nucleotide sequence ID" value="NZ_QMIF01000011.1"/>
</dbReference>
<name>A0A6P1ZF30_9BACT</name>
<dbReference type="CDD" id="cd12157">
    <property type="entry name" value="PTDH"/>
    <property type="match status" value="1"/>
</dbReference>
<evidence type="ECO:0000313" key="7">
    <source>
        <dbReference type="Proteomes" id="UP000434052"/>
    </source>
</evidence>
<dbReference type="PROSITE" id="PS00671">
    <property type="entry name" value="D_2_HYDROXYACID_DH_3"/>
    <property type="match status" value="1"/>
</dbReference>
<comment type="similarity">
    <text evidence="1 3">Belongs to the D-isomer specific 2-hydroxyacid dehydrogenase family.</text>
</comment>
<dbReference type="InterPro" id="IPR006140">
    <property type="entry name" value="D-isomer_DH_NAD-bd"/>
</dbReference>
<sequence>MNTQKVVITHRVHPGVVEYLSRHYDVIPNETPGALDRETLLERCRDAAAVMVFMPDWIDAAFLDNCPKLKVVGAALKGFDNFDVAACTQRGVWFTIVPDLLTVPTAELALGLALGLMRNVLPGDRFIRSRKFQGWRPSLYGAGMTGATIGMVGMGAVGKTLAQRLMGFDIRQILYTDPAALTPEEEKRLGAKQASFQDILAQSDVLFPLTPMTAETFHLIDETALAAMKPGSYLVNVSRGSVVDEAAVAGSLAAGRLGGYAADVFELEEWTREDRPSVIPEMLLDNVDRTLFTPHIGSAVDGVRYEIAMQAARNIVQALSGQRPEDAVNEPVR</sequence>
<dbReference type="GO" id="GO:0008465">
    <property type="term" value="F:hydroxypyruvate reductase (NADH) activity"/>
    <property type="evidence" value="ECO:0007669"/>
    <property type="project" value="TreeGrafter"/>
</dbReference>
<reference evidence="6 7" key="1">
    <citation type="submission" date="2018-06" db="EMBL/GenBank/DDBJ databases">
        <title>Complete genome of Desulfovibrio marinus P48SEP.</title>
        <authorList>
            <person name="Crispim J.S."/>
            <person name="Vidigal P.M.P."/>
            <person name="Silva L.C.F."/>
            <person name="Araujo L.C."/>
            <person name="Laguardia C.N."/>
            <person name="Dias R.S."/>
            <person name="Sousa M.P."/>
            <person name="Paula S.O."/>
            <person name="Silva C."/>
        </authorList>
    </citation>
    <scope>NUCLEOTIDE SEQUENCE [LARGE SCALE GENOMIC DNA]</scope>
    <source>
        <strain evidence="6 7">P48SEP</strain>
    </source>
</reference>
<dbReference type="SUPFAM" id="SSF52283">
    <property type="entry name" value="Formate/glycerate dehydrogenase catalytic domain-like"/>
    <property type="match status" value="1"/>
</dbReference>
<dbReference type="AlphaFoldDB" id="A0A6P1ZF30"/>
<dbReference type="InterPro" id="IPR036291">
    <property type="entry name" value="NAD(P)-bd_dom_sf"/>
</dbReference>
<dbReference type="GO" id="GO:0051287">
    <property type="term" value="F:NAD binding"/>
    <property type="evidence" value="ECO:0007669"/>
    <property type="project" value="InterPro"/>
</dbReference>
<evidence type="ECO:0000259" key="4">
    <source>
        <dbReference type="Pfam" id="PF00389"/>
    </source>
</evidence>
<feature type="domain" description="D-isomer specific 2-hydroxyacid dehydrogenase catalytic" evidence="4">
    <location>
        <begin position="6"/>
        <end position="329"/>
    </location>
</feature>